<evidence type="ECO:0000313" key="1">
    <source>
        <dbReference type="EMBL" id="MDN0012964.1"/>
    </source>
</evidence>
<gene>
    <name evidence="1" type="ORF">QTA56_01780</name>
</gene>
<dbReference type="Proteomes" id="UP001168524">
    <property type="component" value="Unassembled WGS sequence"/>
</dbReference>
<dbReference type="EMBL" id="JAUDZE010000001">
    <property type="protein sequence ID" value="MDN0012964.1"/>
    <property type="molecule type" value="Genomic_DNA"/>
</dbReference>
<evidence type="ECO:0008006" key="3">
    <source>
        <dbReference type="Google" id="ProtNLM"/>
    </source>
</evidence>
<comment type="caution">
    <text evidence="1">The sequence shown here is derived from an EMBL/GenBank/DDBJ whole genome shotgun (WGS) entry which is preliminary data.</text>
</comment>
<keyword evidence="2" id="KW-1185">Reference proteome</keyword>
<proteinExistence type="predicted"/>
<name>A0ABT7WK70_9GAMM</name>
<accession>A0ABT7WK70</accession>
<organism evidence="1 2">
    <name type="scientific">Acinetobacter thutiue</name>
    <dbReference type="NCBI Taxonomy" id="2998078"/>
    <lineage>
        <taxon>Bacteria</taxon>
        <taxon>Pseudomonadati</taxon>
        <taxon>Pseudomonadota</taxon>
        <taxon>Gammaproteobacteria</taxon>
        <taxon>Moraxellales</taxon>
        <taxon>Moraxellaceae</taxon>
        <taxon>Acinetobacter</taxon>
    </lineage>
</organism>
<reference evidence="1" key="1">
    <citation type="submission" date="2023-06" db="EMBL/GenBank/DDBJ databases">
        <title>Two novel species of Acinetobacter isolated from motorbike repairing workshop in Vietnam.</title>
        <authorList>
            <person name="Le N.T.T."/>
        </authorList>
    </citation>
    <scope>NUCLEOTIDE SEQUENCE</scope>
    <source>
        <strain evidence="1">VNH17</strain>
    </source>
</reference>
<protein>
    <recommendedName>
        <fullName evidence="3">Transglycosylase SLT domain-containing protein</fullName>
    </recommendedName>
</protein>
<evidence type="ECO:0000313" key="2">
    <source>
        <dbReference type="Proteomes" id="UP001168524"/>
    </source>
</evidence>
<sequence>MAMGSASPNLWTNLKSGLSVAEVQRMVPQAKNGDYSSLSNGARGLLQVSPVNVAGKKFAANFFFLGDRFHRVNFSGPMNDSNESNLKAFNQIFEGFQSRYGVAANRRVANEYGLSARAEWKLPTGEVWIVVVPITATTSLLNFGYFPNSN</sequence>
<dbReference type="RefSeq" id="WP_267979236.1">
    <property type="nucleotide sequence ID" value="NZ_JAPQKF010000001.1"/>
</dbReference>